<dbReference type="InParanoid" id="A0A804UJT9"/>
<evidence type="ECO:0000256" key="2">
    <source>
        <dbReference type="SAM" id="Phobius"/>
    </source>
</evidence>
<dbReference type="AlphaFoldDB" id="A0A804UJT9"/>
<keyword evidence="1" id="KW-0175">Coiled coil</keyword>
<feature type="transmembrane region" description="Helical" evidence="2">
    <location>
        <begin position="238"/>
        <end position="262"/>
    </location>
</feature>
<feature type="transmembrane region" description="Helical" evidence="2">
    <location>
        <begin position="210"/>
        <end position="232"/>
    </location>
</feature>
<proteinExistence type="predicted"/>
<accession>A0A804UJT9</accession>
<reference evidence="4" key="1">
    <citation type="journal article" date="2009" name="Science">
        <title>The B73 maize genome: complexity, diversity, and dynamics.</title>
        <authorList>
            <person name="Schnable P.S."/>
            <person name="Ware D."/>
            <person name="Fulton R.S."/>
            <person name="Stein J.C."/>
            <person name="Wei F."/>
            <person name="Pasternak S."/>
            <person name="Liang C."/>
            <person name="Zhang J."/>
            <person name="Fulton L."/>
            <person name="Graves T.A."/>
            <person name="Minx P."/>
            <person name="Reily A.D."/>
            <person name="Courtney L."/>
            <person name="Kruchowski S.S."/>
            <person name="Tomlinson C."/>
            <person name="Strong C."/>
            <person name="Delehaunty K."/>
            <person name="Fronick C."/>
            <person name="Courtney B."/>
            <person name="Rock S.M."/>
            <person name="Belter E."/>
            <person name="Du F."/>
            <person name="Kim K."/>
            <person name="Abbott R.M."/>
            <person name="Cotton M."/>
            <person name="Levy A."/>
            <person name="Marchetto P."/>
            <person name="Ochoa K."/>
            <person name="Jackson S.M."/>
            <person name="Gillam B."/>
            <person name="Chen W."/>
            <person name="Yan L."/>
            <person name="Higginbotham J."/>
            <person name="Cardenas M."/>
            <person name="Waligorski J."/>
            <person name="Applebaum E."/>
            <person name="Phelps L."/>
            <person name="Falcone J."/>
            <person name="Kanchi K."/>
            <person name="Thane T."/>
            <person name="Scimone A."/>
            <person name="Thane N."/>
            <person name="Henke J."/>
            <person name="Wang T."/>
            <person name="Ruppert J."/>
            <person name="Shah N."/>
            <person name="Rotter K."/>
            <person name="Hodges J."/>
            <person name="Ingenthron E."/>
            <person name="Cordes M."/>
            <person name="Kohlberg S."/>
            <person name="Sgro J."/>
            <person name="Delgado B."/>
            <person name="Mead K."/>
            <person name="Chinwalla A."/>
            <person name="Leonard S."/>
            <person name="Crouse K."/>
            <person name="Collura K."/>
            <person name="Kudrna D."/>
            <person name="Currie J."/>
            <person name="He R."/>
            <person name="Angelova A."/>
            <person name="Rajasekar S."/>
            <person name="Mueller T."/>
            <person name="Lomeli R."/>
            <person name="Scara G."/>
            <person name="Ko A."/>
            <person name="Delaney K."/>
            <person name="Wissotski M."/>
            <person name="Lopez G."/>
            <person name="Campos D."/>
            <person name="Braidotti M."/>
            <person name="Ashley E."/>
            <person name="Golser W."/>
            <person name="Kim H."/>
            <person name="Lee S."/>
            <person name="Lin J."/>
            <person name="Dujmic Z."/>
            <person name="Kim W."/>
            <person name="Talag J."/>
            <person name="Zuccolo A."/>
            <person name="Fan C."/>
            <person name="Sebastian A."/>
            <person name="Kramer M."/>
            <person name="Spiegel L."/>
            <person name="Nascimento L."/>
            <person name="Zutavern T."/>
            <person name="Miller B."/>
            <person name="Ambroise C."/>
            <person name="Muller S."/>
            <person name="Spooner W."/>
            <person name="Narechania A."/>
            <person name="Ren L."/>
            <person name="Wei S."/>
            <person name="Kumari S."/>
            <person name="Faga B."/>
            <person name="Levy M.J."/>
            <person name="McMahan L."/>
            <person name="Van Buren P."/>
            <person name="Vaughn M.W."/>
            <person name="Ying K."/>
            <person name="Yeh C.-T."/>
            <person name="Emrich S.J."/>
            <person name="Jia Y."/>
            <person name="Kalyanaraman A."/>
            <person name="Hsia A.-P."/>
            <person name="Barbazuk W.B."/>
            <person name="Baucom R.S."/>
            <person name="Brutnell T.P."/>
            <person name="Carpita N.C."/>
            <person name="Chaparro C."/>
            <person name="Chia J.-M."/>
            <person name="Deragon J.-M."/>
            <person name="Estill J.C."/>
            <person name="Fu Y."/>
            <person name="Jeddeloh J.A."/>
            <person name="Han Y."/>
            <person name="Lee H."/>
            <person name="Li P."/>
            <person name="Lisch D.R."/>
            <person name="Liu S."/>
            <person name="Liu Z."/>
            <person name="Nagel D.H."/>
            <person name="McCann M.C."/>
            <person name="SanMiguel P."/>
            <person name="Myers A.M."/>
            <person name="Nettleton D."/>
            <person name="Nguyen J."/>
            <person name="Penning B.W."/>
            <person name="Ponnala L."/>
            <person name="Schneider K.L."/>
            <person name="Schwartz D.C."/>
            <person name="Sharma A."/>
            <person name="Soderlund C."/>
            <person name="Springer N.M."/>
            <person name="Sun Q."/>
            <person name="Wang H."/>
            <person name="Waterman M."/>
            <person name="Westerman R."/>
            <person name="Wolfgruber T.K."/>
            <person name="Yang L."/>
            <person name="Yu Y."/>
            <person name="Zhang L."/>
            <person name="Zhou S."/>
            <person name="Zhu Q."/>
            <person name="Bennetzen J.L."/>
            <person name="Dawe R.K."/>
            <person name="Jiang J."/>
            <person name="Jiang N."/>
            <person name="Presting G.G."/>
            <person name="Wessler S.R."/>
            <person name="Aluru S."/>
            <person name="Martienssen R.A."/>
            <person name="Clifton S.W."/>
            <person name="McCombie W.R."/>
            <person name="Wing R.A."/>
            <person name="Wilson R.K."/>
        </authorList>
    </citation>
    <scope>NUCLEOTIDE SEQUENCE [LARGE SCALE GENOMIC DNA]</scope>
    <source>
        <strain evidence="4">cv. B73</strain>
    </source>
</reference>
<name>A0A804UJT9_MAIZE</name>
<dbReference type="Gramene" id="Zm00001eb393780_T001">
    <property type="protein sequence ID" value="Zm00001eb393780_P001"/>
    <property type="gene ID" value="Zm00001eb393780"/>
</dbReference>
<organism evidence="3 4">
    <name type="scientific">Zea mays</name>
    <name type="common">Maize</name>
    <dbReference type="NCBI Taxonomy" id="4577"/>
    <lineage>
        <taxon>Eukaryota</taxon>
        <taxon>Viridiplantae</taxon>
        <taxon>Streptophyta</taxon>
        <taxon>Embryophyta</taxon>
        <taxon>Tracheophyta</taxon>
        <taxon>Spermatophyta</taxon>
        <taxon>Magnoliopsida</taxon>
        <taxon>Liliopsida</taxon>
        <taxon>Poales</taxon>
        <taxon>Poaceae</taxon>
        <taxon>PACMAD clade</taxon>
        <taxon>Panicoideae</taxon>
        <taxon>Andropogonodae</taxon>
        <taxon>Andropogoneae</taxon>
        <taxon>Tripsacinae</taxon>
        <taxon>Zea</taxon>
    </lineage>
</organism>
<evidence type="ECO:0000313" key="4">
    <source>
        <dbReference type="Proteomes" id="UP000007305"/>
    </source>
</evidence>
<dbReference type="EnsemblPlants" id="Zm00001eb393780_T001">
    <property type="protein sequence ID" value="Zm00001eb393780_P001"/>
    <property type="gene ID" value="Zm00001eb393780"/>
</dbReference>
<dbReference type="Gene3D" id="1.20.5.170">
    <property type="match status" value="1"/>
</dbReference>
<dbReference type="Proteomes" id="UP000007305">
    <property type="component" value="Chromosome 9"/>
</dbReference>
<keyword evidence="2" id="KW-0812">Transmembrane</keyword>
<dbReference type="SUPFAM" id="SSF57997">
    <property type="entry name" value="Tropomyosin"/>
    <property type="match status" value="1"/>
</dbReference>
<evidence type="ECO:0000313" key="3">
    <source>
        <dbReference type="EnsemblPlants" id="Zm00001eb393780_P001"/>
    </source>
</evidence>
<dbReference type="PANTHER" id="PTHR35468">
    <property type="entry name" value="MYOSIN-LIKE PROTEIN"/>
    <property type="match status" value="1"/>
</dbReference>
<keyword evidence="2" id="KW-1133">Transmembrane helix</keyword>
<protein>
    <recommendedName>
        <fullName evidence="5">Myosin-related</fullName>
    </recommendedName>
</protein>
<feature type="coiled-coil region" evidence="1">
    <location>
        <begin position="66"/>
        <end position="135"/>
    </location>
</feature>
<evidence type="ECO:0008006" key="5">
    <source>
        <dbReference type="Google" id="ProtNLM"/>
    </source>
</evidence>
<keyword evidence="4" id="KW-1185">Reference proteome</keyword>
<keyword evidence="2" id="KW-0472">Membrane</keyword>
<evidence type="ECO:0000256" key="1">
    <source>
        <dbReference type="SAM" id="Coils"/>
    </source>
</evidence>
<sequence length="277" mass="31296">MFSSTEIETRDLDPLLLPLCPYGPIMAGECKLVGSASCCDYREIVWKIMEQVKVESDQWTEMQDMLEQVRLEMQELQASRDAWQHRAMASDISLRSLNSQVLEWKNRAQASEQRVEELHMEISELESKLHTFKAHLPAPAAIPNQKQWSDACKMEYPRAKPQHPQSQESGKEEIKKHVLICRVKRSPSSMLSERSPFQEIGNISLPRHRFLLLATIPILVVALVVLVVINIVDMGSMVHTVLSTISVVVVYFCFFVMGFLGLSPTSSSSPPPYVASA</sequence>
<reference evidence="3" key="2">
    <citation type="submission" date="2019-07" db="EMBL/GenBank/DDBJ databases">
        <authorList>
            <person name="Seetharam A."/>
            <person name="Woodhouse M."/>
            <person name="Cannon E."/>
        </authorList>
    </citation>
    <scope>NUCLEOTIDE SEQUENCE [LARGE SCALE GENOMIC DNA]</scope>
    <source>
        <strain evidence="3">cv. B73</strain>
    </source>
</reference>
<reference evidence="3" key="3">
    <citation type="submission" date="2021-05" db="UniProtKB">
        <authorList>
            <consortium name="EnsemblPlants"/>
        </authorList>
    </citation>
    <scope>IDENTIFICATION</scope>
    <source>
        <strain evidence="3">cv. B73</strain>
    </source>
</reference>
<dbReference type="PANTHER" id="PTHR35468:SF1">
    <property type="entry name" value="MYOSIN-LIKE PROTEIN"/>
    <property type="match status" value="1"/>
</dbReference>